<dbReference type="InterPro" id="IPR043502">
    <property type="entry name" value="DNA/RNA_pol_sf"/>
</dbReference>
<evidence type="ECO:0000313" key="2">
    <source>
        <dbReference type="Proteomes" id="UP001620626"/>
    </source>
</evidence>
<name>A0ABD2LA77_9BILA</name>
<reference evidence="1 2" key="1">
    <citation type="submission" date="2024-10" db="EMBL/GenBank/DDBJ databases">
        <authorList>
            <person name="Kim D."/>
        </authorList>
    </citation>
    <scope>NUCLEOTIDE SEQUENCE [LARGE SCALE GENOMIC DNA]</scope>
    <source>
        <strain evidence="1">BH-2024</strain>
    </source>
</reference>
<keyword evidence="2" id="KW-1185">Reference proteome</keyword>
<dbReference type="SUPFAM" id="SSF56672">
    <property type="entry name" value="DNA/RNA polymerases"/>
    <property type="match status" value="1"/>
</dbReference>
<dbReference type="Proteomes" id="UP001620626">
    <property type="component" value="Unassembled WGS sequence"/>
</dbReference>
<sequence length="175" mass="19522">MPATTNTGHIPKACRSQPINRSNFVATKSNNNAQIKRSTYKLSAWPSTVSAINSGKLLLKSTVSNTNSMWTVEPKSRSFRHFASTAFKCHVSYLGQPPMELTVYARLILKKDARPMFCKARSIPHGALDAVNQEISLLLEIGAIKPIEFCHWAAPILAVKKKTEKHVFALVFQRK</sequence>
<organism evidence="1 2">
    <name type="scientific">Heterodera trifolii</name>
    <dbReference type="NCBI Taxonomy" id="157864"/>
    <lineage>
        <taxon>Eukaryota</taxon>
        <taxon>Metazoa</taxon>
        <taxon>Ecdysozoa</taxon>
        <taxon>Nematoda</taxon>
        <taxon>Chromadorea</taxon>
        <taxon>Rhabditida</taxon>
        <taxon>Tylenchina</taxon>
        <taxon>Tylenchomorpha</taxon>
        <taxon>Tylenchoidea</taxon>
        <taxon>Heteroderidae</taxon>
        <taxon>Heteroderinae</taxon>
        <taxon>Heterodera</taxon>
    </lineage>
</organism>
<dbReference type="AlphaFoldDB" id="A0ABD2LA77"/>
<proteinExistence type="predicted"/>
<protein>
    <submittedName>
        <fullName evidence="1">Uncharacterized protein</fullName>
    </submittedName>
</protein>
<gene>
    <name evidence="1" type="ORF">niasHT_011109</name>
</gene>
<dbReference type="EMBL" id="JBICBT010000492">
    <property type="protein sequence ID" value="KAL3111822.1"/>
    <property type="molecule type" value="Genomic_DNA"/>
</dbReference>
<evidence type="ECO:0000313" key="1">
    <source>
        <dbReference type="EMBL" id="KAL3111822.1"/>
    </source>
</evidence>
<accession>A0ABD2LA77</accession>
<comment type="caution">
    <text evidence="1">The sequence shown here is derived from an EMBL/GenBank/DDBJ whole genome shotgun (WGS) entry which is preliminary data.</text>
</comment>
<dbReference type="Gene3D" id="3.10.10.10">
    <property type="entry name" value="HIV Type 1 Reverse Transcriptase, subunit A, domain 1"/>
    <property type="match status" value="1"/>
</dbReference>